<accession>A0A077ECS9</accession>
<protein>
    <submittedName>
        <fullName evidence="1">Uncharacterized protein</fullName>
    </submittedName>
</protein>
<evidence type="ECO:0000313" key="1">
    <source>
        <dbReference type="EMBL" id="AIL45346.1"/>
    </source>
</evidence>
<proteinExistence type="predicted"/>
<evidence type="ECO:0000313" key="2">
    <source>
        <dbReference type="Proteomes" id="UP000028933"/>
    </source>
</evidence>
<sequence>MSKKYLEYYPNQIALENKFEKHLKNTKRFAEFCRGKDVPYYQDEGNWGTKLDLEDVSEREGVKRAYLLQEFYIWKEWKEKGRNIFHFSENITDLLKQTDVLDIDISLIKLPYSDFYIDLSSAKIPFEEDSSEIIEGAFIRDEYHDGKDYERAINIDFVSKEYIGKYWNINKDLCWDTERGFHSILLFLDRKDNLKTIEDAINFDKDGFVSTPMFDDRDEDTKKGLYSIHKQFVDRTINFIINCLLYLTTKEVDIDEKYPVDLPVHLKNKLDKATTKRKKEVVHSEILQNGFTKVKYVGYRLTAAKPLDNSGRELNPHWRRGHWRNQKFGENLNDSKLIWIMPTIVNKERGEPRKGHIYTV</sequence>
<dbReference type="STRING" id="1338011.BD94_1571"/>
<reference evidence="1" key="1">
    <citation type="journal article" date="2013" name="Lancet">
        <title>First case of E anophelis outbreak in an intensive-care unit.</title>
        <authorList>
            <person name="Teo J."/>
            <person name="Tan S.Y."/>
            <person name="Tay M."/>
            <person name="Ding Y."/>
            <person name="Kjelleberg S."/>
            <person name="Givskov M."/>
            <person name="Lin R.T."/>
            <person name="Yang L."/>
        </authorList>
    </citation>
    <scope>NUCLEOTIDE SEQUENCE [LARGE SCALE GENOMIC DNA]</scope>
    <source>
        <strain evidence="1">NUHP1</strain>
    </source>
</reference>
<dbReference type="RefSeq" id="WP_024566025.1">
    <property type="nucleotide sequence ID" value="NZ_CP007547.1"/>
</dbReference>
<dbReference type="AlphaFoldDB" id="A0A077ECS9"/>
<dbReference type="Proteomes" id="UP000028933">
    <property type="component" value="Chromosome"/>
</dbReference>
<dbReference type="EMBL" id="CP007547">
    <property type="protein sequence ID" value="AIL45346.1"/>
    <property type="molecule type" value="Genomic_DNA"/>
</dbReference>
<dbReference type="KEGG" id="eao:BD94_1571"/>
<organism evidence="1 2">
    <name type="scientific">Elizabethkingia anophelis NUHP1</name>
    <dbReference type="NCBI Taxonomy" id="1338011"/>
    <lineage>
        <taxon>Bacteria</taxon>
        <taxon>Pseudomonadati</taxon>
        <taxon>Bacteroidota</taxon>
        <taxon>Flavobacteriia</taxon>
        <taxon>Flavobacteriales</taxon>
        <taxon>Weeksellaceae</taxon>
        <taxon>Elizabethkingia</taxon>
    </lineage>
</organism>
<name>A0A077ECS9_9FLAO</name>
<reference evidence="1" key="2">
    <citation type="journal article" date="2015" name="Genome Biol. Evol.">
        <title>Complete Genome Sequence and Transcriptomic Analysis of the Novel Pathogen Elizabethkingia anophelis in Response to Oxidative Stress.</title>
        <authorList>
            <person name="Li Y."/>
            <person name="Liu Y."/>
            <person name="Chew S.C."/>
            <person name="Tay M."/>
            <person name="Salido M.M."/>
            <person name="Teo J."/>
            <person name="Lauro F.M."/>
            <person name="Givskov M."/>
            <person name="Yang L."/>
        </authorList>
    </citation>
    <scope>NUCLEOTIDE SEQUENCE</scope>
    <source>
        <strain evidence="1">NUHP1</strain>
    </source>
</reference>
<dbReference type="InterPro" id="IPR058915">
    <property type="entry name" value="AcrVA2-like"/>
</dbReference>
<gene>
    <name evidence="1" type="ORF">BD94_1571</name>
</gene>
<dbReference type="eggNOG" id="ENOG5032WA5">
    <property type="taxonomic scope" value="Bacteria"/>
</dbReference>
<dbReference type="Pfam" id="PF26125">
    <property type="entry name" value="AcrVA2-like"/>
    <property type="match status" value="1"/>
</dbReference>
<dbReference type="HOGENOM" id="CLU_768900_0_0_10"/>